<evidence type="ECO:0000313" key="1">
    <source>
        <dbReference type="EMBL" id="KAK7306635.1"/>
    </source>
</evidence>
<name>A0AAN9PNX0_CANGL</name>
<keyword evidence="2" id="KW-1185">Reference proteome</keyword>
<dbReference type="Proteomes" id="UP001367508">
    <property type="component" value="Unassembled WGS sequence"/>
</dbReference>
<dbReference type="EMBL" id="JAYMYQ010000011">
    <property type="protein sequence ID" value="KAK7306635.1"/>
    <property type="molecule type" value="Genomic_DNA"/>
</dbReference>
<proteinExistence type="predicted"/>
<dbReference type="AlphaFoldDB" id="A0AAN9PNX0"/>
<reference evidence="1 2" key="1">
    <citation type="submission" date="2024-01" db="EMBL/GenBank/DDBJ databases">
        <title>The genomes of 5 underutilized Papilionoideae crops provide insights into root nodulation and disease resistanc.</title>
        <authorList>
            <person name="Jiang F."/>
        </authorList>
    </citation>
    <scope>NUCLEOTIDE SEQUENCE [LARGE SCALE GENOMIC DNA]</scope>
    <source>
        <strain evidence="1">LVBAO_FW01</strain>
        <tissue evidence="1">Leaves</tissue>
    </source>
</reference>
<protein>
    <submittedName>
        <fullName evidence="1">Uncharacterized protein</fullName>
    </submittedName>
</protein>
<accession>A0AAN9PNX0</accession>
<sequence>MKADRPPPVIPLHATSLYTILLWVRRVNPIFLKTSHDHREVTTYRNRLREAGNLCAIETWGAIHCAFEFRKGDNLMTAAITDQSRMPWVIALLPI</sequence>
<evidence type="ECO:0000313" key="2">
    <source>
        <dbReference type="Proteomes" id="UP001367508"/>
    </source>
</evidence>
<gene>
    <name evidence="1" type="ORF">VNO77_44586</name>
</gene>
<organism evidence="1 2">
    <name type="scientific">Canavalia gladiata</name>
    <name type="common">Sword bean</name>
    <name type="synonym">Dolichos gladiatus</name>
    <dbReference type="NCBI Taxonomy" id="3824"/>
    <lineage>
        <taxon>Eukaryota</taxon>
        <taxon>Viridiplantae</taxon>
        <taxon>Streptophyta</taxon>
        <taxon>Embryophyta</taxon>
        <taxon>Tracheophyta</taxon>
        <taxon>Spermatophyta</taxon>
        <taxon>Magnoliopsida</taxon>
        <taxon>eudicotyledons</taxon>
        <taxon>Gunneridae</taxon>
        <taxon>Pentapetalae</taxon>
        <taxon>rosids</taxon>
        <taxon>fabids</taxon>
        <taxon>Fabales</taxon>
        <taxon>Fabaceae</taxon>
        <taxon>Papilionoideae</taxon>
        <taxon>50 kb inversion clade</taxon>
        <taxon>NPAAA clade</taxon>
        <taxon>indigoferoid/millettioid clade</taxon>
        <taxon>Phaseoleae</taxon>
        <taxon>Canavalia</taxon>
    </lineage>
</organism>
<comment type="caution">
    <text evidence="1">The sequence shown here is derived from an EMBL/GenBank/DDBJ whole genome shotgun (WGS) entry which is preliminary data.</text>
</comment>